<evidence type="ECO:0000259" key="1">
    <source>
        <dbReference type="SMART" id="SM00481"/>
    </source>
</evidence>
<dbReference type="InterPro" id="IPR003141">
    <property type="entry name" value="Pol/His_phosphatase_N"/>
</dbReference>
<keyword evidence="3" id="KW-1185">Reference proteome</keyword>
<dbReference type="SUPFAM" id="SSF89550">
    <property type="entry name" value="PHP domain-like"/>
    <property type="match status" value="1"/>
</dbReference>
<organism evidence="2 3">
    <name type="scientific">Galbibacter pacificus</name>
    <dbReference type="NCBI Taxonomy" id="2996052"/>
    <lineage>
        <taxon>Bacteria</taxon>
        <taxon>Pseudomonadati</taxon>
        <taxon>Bacteroidota</taxon>
        <taxon>Flavobacteriia</taxon>
        <taxon>Flavobacteriales</taxon>
        <taxon>Flavobacteriaceae</taxon>
        <taxon>Galbibacter</taxon>
    </lineage>
</organism>
<accession>A0ABT6FQ35</accession>
<name>A0ABT6FQ35_9FLAO</name>
<feature type="domain" description="Polymerase/histidinol phosphatase N-terminal" evidence="1">
    <location>
        <begin position="4"/>
        <end position="73"/>
    </location>
</feature>
<dbReference type="InterPro" id="IPR004013">
    <property type="entry name" value="PHP_dom"/>
</dbReference>
<dbReference type="RefSeq" id="WP_277899362.1">
    <property type="nucleotide sequence ID" value="NZ_JAPMUA010000002.1"/>
</dbReference>
<dbReference type="InterPro" id="IPR016195">
    <property type="entry name" value="Pol/histidinol_Pase-like"/>
</dbReference>
<sequence>MKKIDLHIHTVQSVSDNRYFDFNIESLKEYVDLLEIDCIAITNHNLFDKIQFEHICQELNIKVFPGIEIDLESGHLLLISENELLDDFNLKCQKVKDLIPTKDDSISYEQLIEIFPNLNNYLLIPHYDKKPNIKPNTITKFGDNIFVGEVTSLRKFKACIKEADKLTPVIFSD</sequence>
<evidence type="ECO:0000313" key="3">
    <source>
        <dbReference type="Proteomes" id="UP001153642"/>
    </source>
</evidence>
<evidence type="ECO:0000313" key="2">
    <source>
        <dbReference type="EMBL" id="MDG3585368.1"/>
    </source>
</evidence>
<dbReference type="SMART" id="SM00481">
    <property type="entry name" value="POLIIIAc"/>
    <property type="match status" value="1"/>
</dbReference>
<protein>
    <recommendedName>
        <fullName evidence="1">Polymerase/histidinol phosphatase N-terminal domain-containing protein</fullName>
    </recommendedName>
</protein>
<comment type="caution">
    <text evidence="2">The sequence shown here is derived from an EMBL/GenBank/DDBJ whole genome shotgun (WGS) entry which is preliminary data.</text>
</comment>
<dbReference type="EMBL" id="JAPMUA010000002">
    <property type="protein sequence ID" value="MDG3585368.1"/>
    <property type="molecule type" value="Genomic_DNA"/>
</dbReference>
<dbReference type="Gene3D" id="3.20.20.140">
    <property type="entry name" value="Metal-dependent hydrolases"/>
    <property type="match status" value="1"/>
</dbReference>
<proteinExistence type="predicted"/>
<reference evidence="2" key="1">
    <citation type="submission" date="2022-11" db="EMBL/GenBank/DDBJ databases">
        <title>High-quality draft genome sequence of Galbibacter sp. strain CMA-7.</title>
        <authorList>
            <person name="Wei L."/>
            <person name="Dong C."/>
            <person name="Shao Z."/>
        </authorList>
    </citation>
    <scope>NUCLEOTIDE SEQUENCE</scope>
    <source>
        <strain evidence="2">CMA-7</strain>
    </source>
</reference>
<dbReference type="Pfam" id="PF02811">
    <property type="entry name" value="PHP"/>
    <property type="match status" value="1"/>
</dbReference>
<dbReference type="Proteomes" id="UP001153642">
    <property type="component" value="Unassembled WGS sequence"/>
</dbReference>
<gene>
    <name evidence="2" type="ORF">OSR52_05755</name>
</gene>